<dbReference type="Proteomes" id="UP001201262">
    <property type="component" value="Unassembled WGS sequence"/>
</dbReference>
<reference evidence="1" key="1">
    <citation type="submission" date="2021-12" db="EMBL/GenBank/DDBJ databases">
        <title>Convergent genome expansion in fungi linked to evolution of root-endophyte symbiosis.</title>
        <authorList>
            <consortium name="DOE Joint Genome Institute"/>
            <person name="Ke Y.-H."/>
            <person name="Bonito G."/>
            <person name="Liao H.-L."/>
            <person name="Looney B."/>
            <person name="Rojas-Flechas A."/>
            <person name="Nash J."/>
            <person name="Hameed K."/>
            <person name="Schadt C."/>
            <person name="Martin F."/>
            <person name="Crous P.W."/>
            <person name="Miettinen O."/>
            <person name="Magnuson J.K."/>
            <person name="Labbe J."/>
            <person name="Jacobson D."/>
            <person name="Doktycz M.J."/>
            <person name="Veneault-Fourrey C."/>
            <person name="Kuo A."/>
            <person name="Mondo S."/>
            <person name="Calhoun S."/>
            <person name="Riley R."/>
            <person name="Ohm R."/>
            <person name="LaButti K."/>
            <person name="Andreopoulos B."/>
            <person name="Pangilinan J."/>
            <person name="Nolan M."/>
            <person name="Tritt A."/>
            <person name="Clum A."/>
            <person name="Lipzen A."/>
            <person name="Daum C."/>
            <person name="Barry K."/>
            <person name="Grigoriev I.V."/>
            <person name="Vilgalys R."/>
        </authorList>
    </citation>
    <scope>NUCLEOTIDE SEQUENCE</scope>
    <source>
        <strain evidence="1">PMI_201</strain>
    </source>
</reference>
<dbReference type="GeneID" id="70249230"/>
<dbReference type="InterPro" id="IPR036866">
    <property type="entry name" value="RibonucZ/Hydroxyglut_hydro"/>
</dbReference>
<dbReference type="RefSeq" id="XP_046075215.1">
    <property type="nucleotide sequence ID" value="XM_046218943.1"/>
</dbReference>
<organism evidence="1 2">
    <name type="scientific">Talaromyces proteolyticus</name>
    <dbReference type="NCBI Taxonomy" id="1131652"/>
    <lineage>
        <taxon>Eukaryota</taxon>
        <taxon>Fungi</taxon>
        <taxon>Dikarya</taxon>
        <taxon>Ascomycota</taxon>
        <taxon>Pezizomycotina</taxon>
        <taxon>Eurotiomycetes</taxon>
        <taxon>Eurotiomycetidae</taxon>
        <taxon>Eurotiales</taxon>
        <taxon>Trichocomaceae</taxon>
        <taxon>Talaromyces</taxon>
        <taxon>Talaromyces sect. Bacilispori</taxon>
    </lineage>
</organism>
<dbReference type="EMBL" id="JAJTJA010000003">
    <property type="protein sequence ID" value="KAH8701839.1"/>
    <property type="molecule type" value="Genomic_DNA"/>
</dbReference>
<dbReference type="SUPFAM" id="SSF56281">
    <property type="entry name" value="Metallo-hydrolase/oxidoreductase"/>
    <property type="match status" value="1"/>
</dbReference>
<dbReference type="InterPro" id="IPR025638">
    <property type="entry name" value="DUF4336"/>
</dbReference>
<accession>A0AAD4Q127</accession>
<dbReference type="Pfam" id="PF14234">
    <property type="entry name" value="DUF4336"/>
    <property type="match status" value="1"/>
</dbReference>
<proteinExistence type="predicted"/>
<sequence>MNSKLFPGNPSEVMVIRQVTPEITTFSVPFTRLGLIKFGGRGTLVKLATGNMLVVSPVALSPEVQQTIASQGGQIKYIAAPNFEHHLYLSAWKKAFPDAEIIAPEGLHEKRQNNPDQKDTHFTHILTKAKKHDIHISEEFDKEIDIEYVDGHGNKEIVFLHKPTKTMIQADFIFNLPANEQYSRTDESPTSGIWTKLLGPLGSTSPPATWQKRFVWYVTAKDRKSMTESVARINTWDFDRIIPCHGDVIESGGKPVFQNIFEYFLGEKRKLK</sequence>
<name>A0AAD4Q127_9EURO</name>
<dbReference type="PANTHER" id="PTHR33835">
    <property type="entry name" value="YALI0C07656P"/>
    <property type="match status" value="1"/>
</dbReference>
<gene>
    <name evidence="1" type="ORF">BGW36DRAFT_404756</name>
</gene>
<protein>
    <submittedName>
        <fullName evidence="1">Beta-lactamase-like protein</fullName>
    </submittedName>
</protein>
<dbReference type="PANTHER" id="PTHR33835:SF1">
    <property type="entry name" value="METALLO-BETA-LACTAMASE DOMAIN-CONTAINING PROTEIN"/>
    <property type="match status" value="1"/>
</dbReference>
<evidence type="ECO:0000313" key="1">
    <source>
        <dbReference type="EMBL" id="KAH8701839.1"/>
    </source>
</evidence>
<dbReference type="Gene3D" id="3.60.15.10">
    <property type="entry name" value="Ribonuclease Z/Hydroxyacylglutathione hydrolase-like"/>
    <property type="match status" value="1"/>
</dbReference>
<comment type="caution">
    <text evidence="1">The sequence shown here is derived from an EMBL/GenBank/DDBJ whole genome shotgun (WGS) entry which is preliminary data.</text>
</comment>
<dbReference type="AlphaFoldDB" id="A0AAD4Q127"/>
<evidence type="ECO:0000313" key="2">
    <source>
        <dbReference type="Proteomes" id="UP001201262"/>
    </source>
</evidence>
<keyword evidence="2" id="KW-1185">Reference proteome</keyword>